<dbReference type="PANTHER" id="PTHR33057">
    <property type="entry name" value="TRANSCRIPTION REPRESSOR OFP7-RELATED"/>
    <property type="match status" value="1"/>
</dbReference>
<evidence type="ECO:0000256" key="3">
    <source>
        <dbReference type="ARBA" id="ARBA00023015"/>
    </source>
</evidence>
<evidence type="ECO:0000259" key="8">
    <source>
        <dbReference type="PROSITE" id="PS51754"/>
    </source>
</evidence>
<feature type="domain" description="OVATE" evidence="8">
    <location>
        <begin position="286"/>
        <end position="345"/>
    </location>
</feature>
<dbReference type="Proteomes" id="UP000317650">
    <property type="component" value="Chromosome 2"/>
</dbReference>
<protein>
    <recommendedName>
        <fullName evidence="6">Transcription repressor</fullName>
    </recommendedName>
    <alternativeName>
        <fullName evidence="6">Ovate family protein</fullName>
    </alternativeName>
</protein>
<organism evidence="9 10">
    <name type="scientific">Musa balbisiana</name>
    <name type="common">Banana</name>
    <dbReference type="NCBI Taxonomy" id="52838"/>
    <lineage>
        <taxon>Eukaryota</taxon>
        <taxon>Viridiplantae</taxon>
        <taxon>Streptophyta</taxon>
        <taxon>Embryophyta</taxon>
        <taxon>Tracheophyta</taxon>
        <taxon>Spermatophyta</taxon>
        <taxon>Magnoliopsida</taxon>
        <taxon>Liliopsida</taxon>
        <taxon>Zingiberales</taxon>
        <taxon>Musaceae</taxon>
        <taxon>Musa</taxon>
    </lineage>
</organism>
<feature type="compositionally biased region" description="Basic and acidic residues" evidence="7">
    <location>
        <begin position="122"/>
        <end position="135"/>
    </location>
</feature>
<keyword evidence="2 6" id="KW-0678">Repressor</keyword>
<evidence type="ECO:0000256" key="6">
    <source>
        <dbReference type="RuleBase" id="RU367028"/>
    </source>
</evidence>
<name>A0A4S8IC54_MUSBA</name>
<dbReference type="InterPro" id="IPR038933">
    <property type="entry name" value="Ovate"/>
</dbReference>
<keyword evidence="10" id="KW-1185">Reference proteome</keyword>
<feature type="region of interest" description="Disordered" evidence="7">
    <location>
        <begin position="173"/>
        <end position="198"/>
    </location>
</feature>
<dbReference type="EMBL" id="PYDT01000011">
    <property type="protein sequence ID" value="THU45688.1"/>
    <property type="molecule type" value="Genomic_DNA"/>
</dbReference>
<proteinExistence type="predicted"/>
<dbReference type="Pfam" id="PF04844">
    <property type="entry name" value="Ovate"/>
    <property type="match status" value="1"/>
</dbReference>
<evidence type="ECO:0000256" key="5">
    <source>
        <dbReference type="ARBA" id="ARBA00023242"/>
    </source>
</evidence>
<evidence type="ECO:0000313" key="9">
    <source>
        <dbReference type="EMBL" id="THU45688.1"/>
    </source>
</evidence>
<evidence type="ECO:0000256" key="7">
    <source>
        <dbReference type="SAM" id="MobiDB-lite"/>
    </source>
</evidence>
<dbReference type="GO" id="GO:0005634">
    <property type="term" value="C:nucleus"/>
    <property type="evidence" value="ECO:0007669"/>
    <property type="project" value="UniProtKB-SubCell"/>
</dbReference>
<evidence type="ECO:0000256" key="2">
    <source>
        <dbReference type="ARBA" id="ARBA00022491"/>
    </source>
</evidence>
<dbReference type="InterPro" id="IPR006458">
    <property type="entry name" value="Ovate_C"/>
</dbReference>
<dbReference type="GO" id="GO:0045892">
    <property type="term" value="P:negative regulation of DNA-templated transcription"/>
    <property type="evidence" value="ECO:0007669"/>
    <property type="project" value="UniProtKB-UniRule"/>
</dbReference>
<comment type="caution">
    <text evidence="9">The sequence shown here is derived from an EMBL/GenBank/DDBJ whole genome shotgun (WGS) entry which is preliminary data.</text>
</comment>
<gene>
    <name evidence="9" type="ORF">C4D60_Mb02t20620</name>
</gene>
<evidence type="ECO:0000256" key="1">
    <source>
        <dbReference type="ARBA" id="ARBA00004123"/>
    </source>
</evidence>
<reference evidence="9 10" key="1">
    <citation type="journal article" date="2019" name="Nat. Plants">
        <title>Genome sequencing of Musa balbisiana reveals subgenome evolution and function divergence in polyploid bananas.</title>
        <authorList>
            <person name="Yao X."/>
        </authorList>
    </citation>
    <scope>NUCLEOTIDE SEQUENCE [LARGE SCALE GENOMIC DNA]</scope>
    <source>
        <strain evidence="10">cv. DH-PKW</strain>
        <tissue evidence="9">Leaves</tissue>
    </source>
</reference>
<keyword evidence="5 6" id="KW-0539">Nucleus</keyword>
<feature type="region of interest" description="Disordered" evidence="7">
    <location>
        <begin position="106"/>
        <end position="145"/>
    </location>
</feature>
<feature type="region of interest" description="Disordered" evidence="7">
    <location>
        <begin position="214"/>
        <end position="258"/>
    </location>
</feature>
<accession>A0A4S8IC54</accession>
<evidence type="ECO:0000256" key="4">
    <source>
        <dbReference type="ARBA" id="ARBA00023163"/>
    </source>
</evidence>
<dbReference type="NCBIfam" id="TIGR01568">
    <property type="entry name" value="A_thal_3678"/>
    <property type="match status" value="1"/>
</dbReference>
<dbReference type="AlphaFoldDB" id="A0A4S8IC54"/>
<keyword evidence="4 6" id="KW-0804">Transcription</keyword>
<comment type="function">
    <text evidence="6">Transcriptional repressor that regulates multiple aspects of plant growth and development.</text>
</comment>
<dbReference type="PANTHER" id="PTHR33057:SF17">
    <property type="entry name" value="TRANSCRIPTION REPRESSOR OFP8"/>
    <property type="match status" value="1"/>
</dbReference>
<dbReference type="PROSITE" id="PS51754">
    <property type="entry name" value="OVATE"/>
    <property type="match status" value="1"/>
</dbReference>
<evidence type="ECO:0000313" key="10">
    <source>
        <dbReference type="Proteomes" id="UP000317650"/>
    </source>
</evidence>
<keyword evidence="3 6" id="KW-0805">Transcription regulation</keyword>
<sequence length="392" mass="44064">MNSSCSALPCTVLNARERKEGEADMEINGSCSGGSSTGRRLKQRLARMFLRSSCNTSTSAASDGIEPVFEVEHRDHGLGRRSLPFAVPGDHRRHTAVAVALPRSVDCSGCKPSHQSASLMAKNDKWKDSKGRKENAASPSSPRQSSYYYHCIDKAVGERKEIKRKKKKRLLSNGYGFSSSSSTESDQEDGFFSSEEREGKEEEAEAFFSSRSFSSDSCDFYQRPTSNKKKKKKNNNNNNNNNKKEPERPPRRRHPGGRKYEAWGVCKGLQPLVSVRSPAAKNGVAVVKRSRDPYTDFRSSMAEMMTERQIYEAKDLESLLHSYLSLNSPRLHLVILQAFSDIWVVLFGQQHKLCSHSSSSYSTYELLQSLHAMVLITERLEEKHTEHSTVSH</sequence>
<comment type="subcellular location">
    <subcellularLocation>
        <location evidence="1 6">Nucleus</location>
    </subcellularLocation>
</comment>